<dbReference type="InterPro" id="IPR012677">
    <property type="entry name" value="Nucleotide-bd_a/b_plait_sf"/>
</dbReference>
<dbReference type="GO" id="GO:0005730">
    <property type="term" value="C:nucleolus"/>
    <property type="evidence" value="ECO:0007669"/>
    <property type="project" value="UniProtKB-SubCell"/>
</dbReference>
<dbReference type="AlphaFoldDB" id="A0A098VRK1"/>
<dbReference type="InterPro" id="IPR035979">
    <property type="entry name" value="RBD_domain_sf"/>
</dbReference>
<dbReference type="Pfam" id="PF00076">
    <property type="entry name" value="RRM_1"/>
    <property type="match status" value="1"/>
</dbReference>
<dbReference type="SMART" id="SM00360">
    <property type="entry name" value="RRM"/>
    <property type="match status" value="1"/>
</dbReference>
<feature type="compositionally biased region" description="Polar residues" evidence="8">
    <location>
        <begin position="60"/>
        <end position="72"/>
    </location>
</feature>
<dbReference type="OrthoDB" id="442677at2759"/>
<feature type="domain" description="RRM" evidence="9">
    <location>
        <begin position="207"/>
        <end position="258"/>
    </location>
</feature>
<dbReference type="SUPFAM" id="SSF54928">
    <property type="entry name" value="RNA-binding domain, RBD"/>
    <property type="match status" value="1"/>
</dbReference>
<reference evidence="10 11" key="1">
    <citation type="submission" date="2014-04" db="EMBL/GenBank/DDBJ databases">
        <title>A new species of microsporidia sheds light on the evolution of extreme parasitism.</title>
        <authorList>
            <person name="Haag K.L."/>
            <person name="James T.Y."/>
            <person name="Larsson R."/>
            <person name="Schaer T.M."/>
            <person name="Refardt D."/>
            <person name="Pombert J.-F."/>
            <person name="Ebert D."/>
        </authorList>
    </citation>
    <scope>NUCLEOTIDE SEQUENCE [LARGE SCALE GENOMIC DNA]</scope>
    <source>
        <strain evidence="10 11">UGP3</strain>
        <tissue evidence="10">Spores</tissue>
    </source>
</reference>
<comment type="similarity">
    <text evidence="3">Belongs to the RRM RBM34 family.</text>
</comment>
<proteinExistence type="inferred from homology"/>
<evidence type="ECO:0000259" key="9">
    <source>
        <dbReference type="PROSITE" id="PS50102"/>
    </source>
</evidence>
<keyword evidence="6" id="KW-0539">Nucleus</keyword>
<dbReference type="GeneID" id="25259682"/>
<comment type="caution">
    <text evidence="10">The sequence shown here is derived from an EMBL/GenBank/DDBJ whole genome shotgun (WGS) entry which is preliminary data.</text>
</comment>
<dbReference type="Proteomes" id="UP000029725">
    <property type="component" value="Unassembled WGS sequence"/>
</dbReference>
<gene>
    <name evidence="10" type="ORF">DI09_35p20</name>
</gene>
<dbReference type="HOGENOM" id="CLU_966704_0_0_1"/>
<dbReference type="InterPro" id="IPR000504">
    <property type="entry name" value="RRM_dom"/>
</dbReference>
<comment type="subcellular location">
    <subcellularLocation>
        <location evidence="2">Nucleus</location>
        <location evidence="2">Nucleolus</location>
    </subcellularLocation>
</comment>
<evidence type="ECO:0000256" key="7">
    <source>
        <dbReference type="PROSITE-ProRule" id="PRU00176"/>
    </source>
</evidence>
<evidence type="ECO:0000313" key="10">
    <source>
        <dbReference type="EMBL" id="KGG51414.1"/>
    </source>
</evidence>
<sequence>MKTPKSTPLTESMVDSELCKLFETGDGEKPNLTCSMSDSKIQEYLQAIKPQDNSAVIGPSSDTPSGFTGDSGNNSDRFTVNTIFIANVPLACALHESMKQRFIKQLAVWIGSTTNAIESIRFRCLPVLSSSMKDGKAPLPKKVAISKKLLNPSHQSVIAYVRFLENCGVLLDDAVTMINGKVFQEMHLRADHASEHGLSGSKFDESKTLFIGNIPRTASEDALRAVFEANSCTSITRIRLIRDSKSQDCKGVGYIEFKACHFSQMVGLHQVPAKEGRHQAPTKEGQSR</sequence>
<organism evidence="10 11">
    <name type="scientific">Mitosporidium daphniae</name>
    <dbReference type="NCBI Taxonomy" id="1485682"/>
    <lineage>
        <taxon>Eukaryota</taxon>
        <taxon>Fungi</taxon>
        <taxon>Fungi incertae sedis</taxon>
        <taxon>Microsporidia</taxon>
        <taxon>Mitosporidium</taxon>
    </lineage>
</organism>
<evidence type="ECO:0000256" key="5">
    <source>
        <dbReference type="ARBA" id="ARBA00022884"/>
    </source>
</evidence>
<dbReference type="PROSITE" id="PS50102">
    <property type="entry name" value="RRM"/>
    <property type="match status" value="1"/>
</dbReference>
<keyword evidence="5 7" id="KW-0694">RNA-binding</keyword>
<dbReference type="VEuPathDB" id="MicrosporidiaDB:DI09_35p20"/>
<evidence type="ECO:0000256" key="1">
    <source>
        <dbReference type="ARBA" id="ARBA00002475"/>
    </source>
</evidence>
<evidence type="ECO:0000256" key="3">
    <source>
        <dbReference type="ARBA" id="ARBA00007077"/>
    </source>
</evidence>
<dbReference type="GO" id="GO:0019843">
    <property type="term" value="F:rRNA binding"/>
    <property type="evidence" value="ECO:0007669"/>
    <property type="project" value="TreeGrafter"/>
</dbReference>
<dbReference type="Gene3D" id="3.30.70.330">
    <property type="match status" value="2"/>
</dbReference>
<protein>
    <recommendedName>
        <fullName evidence="4">Nucleolar protein 12</fullName>
    </recommendedName>
</protein>
<dbReference type="PANTHER" id="PTHR23236:SF25">
    <property type="entry name" value="RNA-BINDING PROTEIN 34"/>
    <property type="match status" value="1"/>
</dbReference>
<feature type="region of interest" description="Disordered" evidence="8">
    <location>
        <begin position="53"/>
        <end position="72"/>
    </location>
</feature>
<comment type="function">
    <text evidence="1">Involved in pre-25S rRNA processing.</text>
</comment>
<dbReference type="RefSeq" id="XP_013237872.1">
    <property type="nucleotide sequence ID" value="XM_013382418.1"/>
</dbReference>
<evidence type="ECO:0000256" key="4">
    <source>
        <dbReference type="ARBA" id="ARBA00015520"/>
    </source>
</evidence>
<evidence type="ECO:0000256" key="6">
    <source>
        <dbReference type="ARBA" id="ARBA00023242"/>
    </source>
</evidence>
<evidence type="ECO:0000256" key="8">
    <source>
        <dbReference type="SAM" id="MobiDB-lite"/>
    </source>
</evidence>
<name>A0A098VRK1_9MICR</name>
<evidence type="ECO:0000313" key="11">
    <source>
        <dbReference type="Proteomes" id="UP000029725"/>
    </source>
</evidence>
<dbReference type="GO" id="GO:0000463">
    <property type="term" value="P:maturation of LSU-rRNA from tricistronic rRNA transcript (SSU-rRNA, 5.8S rRNA, LSU-rRNA)"/>
    <property type="evidence" value="ECO:0007669"/>
    <property type="project" value="TreeGrafter"/>
</dbReference>
<dbReference type="PANTHER" id="PTHR23236">
    <property type="entry name" value="EUKARYOTIC TRANSLATION INITIATION FACTOR 4B/4H"/>
    <property type="match status" value="1"/>
</dbReference>
<accession>A0A098VRK1</accession>
<dbReference type="EMBL" id="JMKJ01000288">
    <property type="protein sequence ID" value="KGG51414.1"/>
    <property type="molecule type" value="Genomic_DNA"/>
</dbReference>
<keyword evidence="11" id="KW-1185">Reference proteome</keyword>
<evidence type="ECO:0000256" key="2">
    <source>
        <dbReference type="ARBA" id="ARBA00004604"/>
    </source>
</evidence>